<evidence type="ECO:0000256" key="1">
    <source>
        <dbReference type="ARBA" id="ARBA00006739"/>
    </source>
</evidence>
<dbReference type="GO" id="GO:0016757">
    <property type="term" value="F:glycosyltransferase activity"/>
    <property type="evidence" value="ECO:0007669"/>
    <property type="project" value="UniProtKB-KW"/>
</dbReference>
<name>A0ABS9L0A0_9BACT</name>
<dbReference type="PANTHER" id="PTHR43179:SF12">
    <property type="entry name" value="GALACTOFURANOSYLTRANSFERASE GLFT2"/>
    <property type="match status" value="1"/>
</dbReference>
<evidence type="ECO:0000313" key="7">
    <source>
        <dbReference type="Proteomes" id="UP001165367"/>
    </source>
</evidence>
<keyword evidence="3 6" id="KW-0808">Transferase</keyword>
<dbReference type="EMBL" id="JAKLTR010000030">
    <property type="protein sequence ID" value="MCG2618004.1"/>
    <property type="molecule type" value="Genomic_DNA"/>
</dbReference>
<keyword evidence="4" id="KW-0472">Membrane</keyword>
<dbReference type="Gene3D" id="3.90.550.10">
    <property type="entry name" value="Spore Coat Polysaccharide Biosynthesis Protein SpsA, Chain A"/>
    <property type="match status" value="1"/>
</dbReference>
<proteinExistence type="inferred from homology"/>
<evidence type="ECO:0000256" key="2">
    <source>
        <dbReference type="ARBA" id="ARBA00022676"/>
    </source>
</evidence>
<evidence type="ECO:0000259" key="5">
    <source>
        <dbReference type="Pfam" id="PF00535"/>
    </source>
</evidence>
<accession>A0ABS9L0A0</accession>
<evidence type="ECO:0000256" key="4">
    <source>
        <dbReference type="SAM" id="Phobius"/>
    </source>
</evidence>
<dbReference type="Pfam" id="PF00535">
    <property type="entry name" value="Glycos_transf_2"/>
    <property type="match status" value="1"/>
</dbReference>
<dbReference type="PANTHER" id="PTHR43179">
    <property type="entry name" value="RHAMNOSYLTRANSFERASE WBBL"/>
    <property type="match status" value="1"/>
</dbReference>
<keyword evidence="4" id="KW-0812">Transmembrane</keyword>
<dbReference type="RefSeq" id="WP_237877044.1">
    <property type="nucleotide sequence ID" value="NZ_JAKLTR010000030.1"/>
</dbReference>
<keyword evidence="4" id="KW-1133">Transmembrane helix</keyword>
<comment type="similarity">
    <text evidence="1">Belongs to the glycosyltransferase 2 family.</text>
</comment>
<protein>
    <submittedName>
        <fullName evidence="6">Glycosyltransferase</fullName>
        <ecNumber evidence="6">2.4.-.-</ecNumber>
    </submittedName>
</protein>
<feature type="domain" description="Glycosyltransferase 2-like" evidence="5">
    <location>
        <begin position="35"/>
        <end position="134"/>
    </location>
</feature>
<comment type="caution">
    <text evidence="6">The sequence shown here is derived from an EMBL/GenBank/DDBJ whole genome shotgun (WGS) entry which is preliminary data.</text>
</comment>
<dbReference type="InterPro" id="IPR001173">
    <property type="entry name" value="Glyco_trans_2-like"/>
</dbReference>
<reference evidence="6" key="1">
    <citation type="submission" date="2022-01" db="EMBL/GenBank/DDBJ databases">
        <authorList>
            <person name="Jo J.-H."/>
            <person name="Im W.-T."/>
        </authorList>
    </citation>
    <scope>NUCLEOTIDE SEQUENCE</scope>
    <source>
        <strain evidence="6">NA20</strain>
    </source>
</reference>
<dbReference type="EC" id="2.4.-.-" evidence="6"/>
<dbReference type="InterPro" id="IPR029044">
    <property type="entry name" value="Nucleotide-diphossugar_trans"/>
</dbReference>
<feature type="transmembrane region" description="Helical" evidence="4">
    <location>
        <begin position="352"/>
        <end position="369"/>
    </location>
</feature>
<dbReference type="SUPFAM" id="SSF53448">
    <property type="entry name" value="Nucleotide-diphospho-sugar transferases"/>
    <property type="match status" value="1"/>
</dbReference>
<sequence length="370" mass="41820">MSLYRSIDIVIPSYRLDISFLDPLISMDQPAGWTIRFFLIADNPDVKIPAVIAAWQQEGRIRLIVNPENLGPGGTRNIGIHAGSAKWILFLDDDVLPMPGLLEAYTRAIDQYPDAIGFVGVTEFPEPINATTHALIINGSIGHFDLAKYKPSMVWSPTANVMLNRSKMDPALFDVSLQKSGEDIDFMVRSSFLYNEEYRSVPEAIVKHPWWNNGKVQTGRLFRYGGGGSEIARLPHIYRYTYLDFANSMEIWALLLILLPLGITFGFVHSLFAIGTSVIVAEVFTNLIRAWVKARVFSVAIAFQLTWIRTVYEAGYLYAALSANTWKGIMRRADLGFVKPNPSPFRLNRYKILKMIFMGVLLTLYYVFFA</sequence>
<dbReference type="Proteomes" id="UP001165367">
    <property type="component" value="Unassembled WGS sequence"/>
</dbReference>
<keyword evidence="7" id="KW-1185">Reference proteome</keyword>
<organism evidence="6 7">
    <name type="scientific">Terrimonas ginsenosidimutans</name>
    <dbReference type="NCBI Taxonomy" id="2908004"/>
    <lineage>
        <taxon>Bacteria</taxon>
        <taxon>Pseudomonadati</taxon>
        <taxon>Bacteroidota</taxon>
        <taxon>Chitinophagia</taxon>
        <taxon>Chitinophagales</taxon>
        <taxon>Chitinophagaceae</taxon>
        <taxon>Terrimonas</taxon>
    </lineage>
</organism>
<evidence type="ECO:0000313" key="6">
    <source>
        <dbReference type="EMBL" id="MCG2618004.1"/>
    </source>
</evidence>
<feature type="transmembrane region" description="Helical" evidence="4">
    <location>
        <begin position="251"/>
        <end position="284"/>
    </location>
</feature>
<gene>
    <name evidence="6" type="ORF">LZZ85_27120</name>
</gene>
<evidence type="ECO:0000256" key="3">
    <source>
        <dbReference type="ARBA" id="ARBA00022679"/>
    </source>
</evidence>
<keyword evidence="2 6" id="KW-0328">Glycosyltransferase</keyword>